<dbReference type="GO" id="GO:0051213">
    <property type="term" value="F:dioxygenase activity"/>
    <property type="evidence" value="ECO:0007669"/>
    <property type="project" value="UniProtKB-KW"/>
</dbReference>
<name>A0A3R9BIM6_9HYPH</name>
<dbReference type="RefSeq" id="WP_125847748.1">
    <property type="nucleotide sequence ID" value="NZ_JACHXH010000018.1"/>
</dbReference>
<dbReference type="PANTHER" id="PTHR12463">
    <property type="entry name" value="OXYGENASE-RELATED"/>
    <property type="match status" value="1"/>
</dbReference>
<reference evidence="3 4" key="1">
    <citation type="submission" date="2018-11" db="EMBL/GenBank/DDBJ databases">
        <authorList>
            <person name="Huo Y."/>
        </authorList>
    </citation>
    <scope>NUCLEOTIDE SEQUENCE [LARGE SCALE GENOMIC DNA]</scope>
    <source>
        <strain evidence="3 4">DSM 30132</strain>
    </source>
</reference>
<dbReference type="GO" id="GO:0032451">
    <property type="term" value="F:demethylase activity"/>
    <property type="evidence" value="ECO:0007669"/>
    <property type="project" value="TreeGrafter"/>
</dbReference>
<dbReference type="InterPro" id="IPR027450">
    <property type="entry name" value="AlkB-like"/>
</dbReference>
<organism evidence="3 4">
    <name type="scientific">Rhizobium pisi</name>
    <dbReference type="NCBI Taxonomy" id="574561"/>
    <lineage>
        <taxon>Bacteria</taxon>
        <taxon>Pseudomonadati</taxon>
        <taxon>Pseudomonadota</taxon>
        <taxon>Alphaproteobacteria</taxon>
        <taxon>Hyphomicrobiales</taxon>
        <taxon>Rhizobiaceae</taxon>
        <taxon>Rhizobium/Agrobacterium group</taxon>
        <taxon>Rhizobium</taxon>
    </lineage>
</organism>
<dbReference type="Gene3D" id="2.60.120.590">
    <property type="entry name" value="Alpha-ketoglutarate-dependent dioxygenase AlkB-like"/>
    <property type="match status" value="1"/>
</dbReference>
<dbReference type="AlphaFoldDB" id="A0A3R9BIM6"/>
<accession>A0A3R9BIM6</accession>
<reference evidence="2 5" key="2">
    <citation type="submission" date="2020-08" db="EMBL/GenBank/DDBJ databases">
        <title>Genomic Encyclopedia of Type Strains, Phase III (KMG-III): the genomes of soil and plant-associated and newly described type strains.</title>
        <authorList>
            <person name="Whitman W."/>
        </authorList>
    </citation>
    <scope>NUCLEOTIDE SEQUENCE [LARGE SCALE GENOMIC DNA]</scope>
    <source>
        <strain evidence="2 5">CECT 4113</strain>
    </source>
</reference>
<dbReference type="PROSITE" id="PS51471">
    <property type="entry name" value="FE2OG_OXY"/>
    <property type="match status" value="1"/>
</dbReference>
<evidence type="ECO:0000313" key="2">
    <source>
        <dbReference type="EMBL" id="MBB3137018.1"/>
    </source>
</evidence>
<dbReference type="Pfam" id="PF13532">
    <property type="entry name" value="2OG-FeII_Oxy_2"/>
    <property type="match status" value="1"/>
</dbReference>
<evidence type="ECO:0000313" key="4">
    <source>
        <dbReference type="Proteomes" id="UP000277279"/>
    </source>
</evidence>
<comment type="caution">
    <text evidence="3">The sequence shown here is derived from an EMBL/GenBank/DDBJ whole genome shotgun (WGS) entry which is preliminary data.</text>
</comment>
<gene>
    <name evidence="3" type="ORF">EFD55_23235</name>
    <name evidence="2" type="ORF">FHS26_004776</name>
</gene>
<dbReference type="EMBL" id="JACHXH010000018">
    <property type="protein sequence ID" value="MBB3137018.1"/>
    <property type="molecule type" value="Genomic_DNA"/>
</dbReference>
<keyword evidence="5" id="KW-1185">Reference proteome</keyword>
<dbReference type="InterPro" id="IPR005123">
    <property type="entry name" value="Oxoglu/Fe-dep_dioxygenase_dom"/>
</dbReference>
<dbReference type="OrthoDB" id="278699at2"/>
<sequence length="194" mass="22381">MSTMDQHDLFGAVEPSLPEGFRYWPDVVPDDLQQAILEEMLQLPFKAFDFHGFEGKRRTVSYGWKYDFDTERVRKSEDIPLFLLPLRKIVSAFAGIDPDRLEQALVTEYGPGAPIGWHRDKFVFGRVVGVSLLSACTFRLRRRQGSKWQRSSITLEPRSAYVMAGEARTRWEHSIPPVAQLRYSITFRELSPVT</sequence>
<evidence type="ECO:0000313" key="5">
    <source>
        <dbReference type="Proteomes" id="UP000518315"/>
    </source>
</evidence>
<dbReference type="GO" id="GO:0070988">
    <property type="term" value="P:demethylation"/>
    <property type="evidence" value="ECO:0007669"/>
    <property type="project" value="InterPro"/>
</dbReference>
<dbReference type="Proteomes" id="UP000277279">
    <property type="component" value="Unassembled WGS sequence"/>
</dbReference>
<dbReference type="SUPFAM" id="SSF51197">
    <property type="entry name" value="Clavaminate synthase-like"/>
    <property type="match status" value="1"/>
</dbReference>
<evidence type="ECO:0000259" key="1">
    <source>
        <dbReference type="PROSITE" id="PS51471"/>
    </source>
</evidence>
<keyword evidence="3" id="KW-0560">Oxidoreductase</keyword>
<dbReference type="Proteomes" id="UP000518315">
    <property type="component" value="Unassembled WGS sequence"/>
</dbReference>
<feature type="domain" description="Fe2OG dioxygenase" evidence="1">
    <location>
        <begin position="100"/>
        <end position="191"/>
    </location>
</feature>
<dbReference type="InterPro" id="IPR032857">
    <property type="entry name" value="ALKBH4"/>
</dbReference>
<dbReference type="PANTHER" id="PTHR12463:SF1">
    <property type="entry name" value="2-OXOGLUTARATE AND FE-DEPENDENT OXYGENASE FAMILY PROTEIN"/>
    <property type="match status" value="1"/>
</dbReference>
<dbReference type="EMBL" id="RJJT01000017">
    <property type="protein sequence ID" value="RSB66834.1"/>
    <property type="molecule type" value="Genomic_DNA"/>
</dbReference>
<protein>
    <submittedName>
        <fullName evidence="2">Alkylated DNA repair dioxygenase AlkB</fullName>
    </submittedName>
    <submittedName>
        <fullName evidence="3">Alpha-ketoglutarate-dependent dioxygenase AlkB</fullName>
    </submittedName>
</protein>
<proteinExistence type="predicted"/>
<evidence type="ECO:0000313" key="3">
    <source>
        <dbReference type="EMBL" id="RSB66834.1"/>
    </source>
</evidence>
<dbReference type="InterPro" id="IPR037151">
    <property type="entry name" value="AlkB-like_sf"/>
</dbReference>
<keyword evidence="3" id="KW-0223">Dioxygenase</keyword>